<keyword evidence="2" id="KW-1185">Reference proteome</keyword>
<accession>A0ABR2KNM8</accession>
<gene>
    <name evidence="1" type="ORF">M9Y10_029981</name>
</gene>
<organism evidence="1 2">
    <name type="scientific">Tritrichomonas musculus</name>
    <dbReference type="NCBI Taxonomy" id="1915356"/>
    <lineage>
        <taxon>Eukaryota</taxon>
        <taxon>Metamonada</taxon>
        <taxon>Parabasalia</taxon>
        <taxon>Tritrichomonadida</taxon>
        <taxon>Tritrichomonadidae</taxon>
        <taxon>Tritrichomonas</taxon>
    </lineage>
</organism>
<evidence type="ECO:0000313" key="1">
    <source>
        <dbReference type="EMBL" id="KAK8892740.1"/>
    </source>
</evidence>
<sequence>MGLYYFITNGWNRLKNDVHQGLIGAKNVALNVWNATKKGLIGAKNFALNNPRTVGTMLQAKTPFATAFNPTLSVIASAVKKSHKGILFGGI</sequence>
<protein>
    <submittedName>
        <fullName evidence="1">Uncharacterized protein</fullName>
    </submittedName>
</protein>
<proteinExistence type="predicted"/>
<evidence type="ECO:0000313" key="2">
    <source>
        <dbReference type="Proteomes" id="UP001470230"/>
    </source>
</evidence>
<name>A0ABR2KNM8_9EUKA</name>
<comment type="caution">
    <text evidence="1">The sequence shown here is derived from an EMBL/GenBank/DDBJ whole genome shotgun (WGS) entry which is preliminary data.</text>
</comment>
<dbReference type="EMBL" id="JAPFFF010000004">
    <property type="protein sequence ID" value="KAK8892740.1"/>
    <property type="molecule type" value="Genomic_DNA"/>
</dbReference>
<reference evidence="1 2" key="1">
    <citation type="submission" date="2024-04" db="EMBL/GenBank/DDBJ databases">
        <title>Tritrichomonas musculus Genome.</title>
        <authorList>
            <person name="Alves-Ferreira E."/>
            <person name="Grigg M."/>
            <person name="Lorenzi H."/>
            <person name="Galac M."/>
        </authorList>
    </citation>
    <scope>NUCLEOTIDE SEQUENCE [LARGE SCALE GENOMIC DNA]</scope>
    <source>
        <strain evidence="1 2">EAF2021</strain>
    </source>
</reference>
<dbReference type="Proteomes" id="UP001470230">
    <property type="component" value="Unassembled WGS sequence"/>
</dbReference>